<feature type="compositionally biased region" description="Polar residues" evidence="1">
    <location>
        <begin position="345"/>
        <end position="355"/>
    </location>
</feature>
<accession>A0A9P0D3D4</accession>
<dbReference type="PANTHER" id="PTHR15131:SF3">
    <property type="entry name" value="SNRNA-ACTIVATING PROTEIN COMPLEX SUBUNIT 1"/>
    <property type="match status" value="1"/>
</dbReference>
<organism evidence="2 3">
    <name type="scientific">Psylliodes chrysocephalus</name>
    <dbReference type="NCBI Taxonomy" id="3402493"/>
    <lineage>
        <taxon>Eukaryota</taxon>
        <taxon>Metazoa</taxon>
        <taxon>Ecdysozoa</taxon>
        <taxon>Arthropoda</taxon>
        <taxon>Hexapoda</taxon>
        <taxon>Insecta</taxon>
        <taxon>Pterygota</taxon>
        <taxon>Neoptera</taxon>
        <taxon>Endopterygota</taxon>
        <taxon>Coleoptera</taxon>
        <taxon>Polyphaga</taxon>
        <taxon>Cucujiformia</taxon>
        <taxon>Chrysomeloidea</taxon>
        <taxon>Chrysomelidae</taxon>
        <taxon>Galerucinae</taxon>
        <taxon>Alticini</taxon>
        <taxon>Psylliodes</taxon>
    </lineage>
</organism>
<dbReference type="GO" id="GO:0043565">
    <property type="term" value="F:sequence-specific DNA binding"/>
    <property type="evidence" value="ECO:0007669"/>
    <property type="project" value="TreeGrafter"/>
</dbReference>
<dbReference type="GO" id="GO:0042796">
    <property type="term" value="P:snRNA transcription by RNA polymerase III"/>
    <property type="evidence" value="ECO:0007669"/>
    <property type="project" value="TreeGrafter"/>
</dbReference>
<dbReference type="GO" id="GO:0019185">
    <property type="term" value="C:snRNA-activating protein complex"/>
    <property type="evidence" value="ECO:0007669"/>
    <property type="project" value="TreeGrafter"/>
</dbReference>
<keyword evidence="3" id="KW-1185">Reference proteome</keyword>
<dbReference type="InterPro" id="IPR019188">
    <property type="entry name" value="SNAPC1"/>
</dbReference>
<dbReference type="Proteomes" id="UP001153636">
    <property type="component" value="Chromosome 8"/>
</dbReference>
<evidence type="ECO:0000313" key="3">
    <source>
        <dbReference type="Proteomes" id="UP001153636"/>
    </source>
</evidence>
<dbReference type="OrthoDB" id="20127at2759"/>
<dbReference type="Pfam" id="PF09808">
    <property type="entry name" value="SNAPC1"/>
    <property type="match status" value="1"/>
</dbReference>
<evidence type="ECO:0008006" key="4">
    <source>
        <dbReference type="Google" id="ProtNLM"/>
    </source>
</evidence>
<dbReference type="EMBL" id="OV651820">
    <property type="protein sequence ID" value="CAH1113983.1"/>
    <property type="molecule type" value="Genomic_DNA"/>
</dbReference>
<evidence type="ECO:0000256" key="1">
    <source>
        <dbReference type="SAM" id="MobiDB-lite"/>
    </source>
</evidence>
<dbReference type="GO" id="GO:0042795">
    <property type="term" value="P:snRNA transcription by RNA polymerase II"/>
    <property type="evidence" value="ECO:0007669"/>
    <property type="project" value="TreeGrafter"/>
</dbReference>
<evidence type="ECO:0000313" key="2">
    <source>
        <dbReference type="EMBL" id="CAH1113983.1"/>
    </source>
</evidence>
<name>A0A9P0D3D4_9CUCU</name>
<reference evidence="2" key="1">
    <citation type="submission" date="2022-01" db="EMBL/GenBank/DDBJ databases">
        <authorList>
            <person name="King R."/>
        </authorList>
    </citation>
    <scope>NUCLEOTIDE SEQUENCE</scope>
</reference>
<proteinExistence type="predicted"/>
<sequence length="355" mass="41758">MNKKFENKTLMYQYDKELTSAFQVDCEDFLIEFEKYQSFSFVDFQQVWHKKSFTYVFAGQVYALLLKDFCDNCFWAIKKYIMFAKNMYTQVGAFYLLYGLYYKQPLRGWVKIRITLEEYHKLYELIYELKNRNQMDAVYIFSKMRADEVFLYVAERKPLGPEDRFVKGVELFINDTFAVSKTQSALIKFQELRETDLLTTFDNTNKEYYELMKKFTEKYPSVPPFSSTPLTEEIQTAYEKFNKETPHLETPSEYIKKSKTIQASRRAIRDKALANKHAVYRAKRKVKTAVDDEVTVEYSSDSFDSTESYEPSTSTQQNKSASKGKTLMKKNIGSRVSKNKKTHVESSNSSEDSAD</sequence>
<dbReference type="PANTHER" id="PTHR15131">
    <property type="entry name" value="SMALL NUCLEAR RNA ACTIVATING COMPLEX, POLYPEPTIDE 1"/>
    <property type="match status" value="1"/>
</dbReference>
<protein>
    <recommendedName>
        <fullName evidence="4">snRNA-activating protein complex subunit 1</fullName>
    </recommendedName>
</protein>
<feature type="compositionally biased region" description="Polar residues" evidence="1">
    <location>
        <begin position="300"/>
        <end position="323"/>
    </location>
</feature>
<gene>
    <name evidence="2" type="ORF">PSYICH_LOCUS14006</name>
</gene>
<feature type="region of interest" description="Disordered" evidence="1">
    <location>
        <begin position="300"/>
        <end position="355"/>
    </location>
</feature>
<dbReference type="AlphaFoldDB" id="A0A9P0D3D4"/>